<protein>
    <submittedName>
        <fullName evidence="2">Uncharacterized protein</fullName>
    </submittedName>
</protein>
<evidence type="ECO:0000313" key="3">
    <source>
        <dbReference type="Proteomes" id="UP000193240"/>
    </source>
</evidence>
<dbReference type="AlphaFoldDB" id="A0A1Y2M169"/>
<name>A0A1Y2M169_EPING</name>
<keyword evidence="3" id="KW-1185">Reference proteome</keyword>
<dbReference type="InParanoid" id="A0A1Y2M169"/>
<evidence type="ECO:0000256" key="1">
    <source>
        <dbReference type="SAM" id="MobiDB-lite"/>
    </source>
</evidence>
<organism evidence="2 3">
    <name type="scientific">Epicoccum nigrum</name>
    <name type="common">Soil fungus</name>
    <name type="synonym">Epicoccum purpurascens</name>
    <dbReference type="NCBI Taxonomy" id="105696"/>
    <lineage>
        <taxon>Eukaryota</taxon>
        <taxon>Fungi</taxon>
        <taxon>Dikarya</taxon>
        <taxon>Ascomycota</taxon>
        <taxon>Pezizomycotina</taxon>
        <taxon>Dothideomycetes</taxon>
        <taxon>Pleosporomycetidae</taxon>
        <taxon>Pleosporales</taxon>
        <taxon>Pleosporineae</taxon>
        <taxon>Didymellaceae</taxon>
        <taxon>Epicoccum</taxon>
    </lineage>
</organism>
<proteinExistence type="predicted"/>
<accession>A0A1Y2M169</accession>
<sequence length="196" mass="22214">MDKERILQMNGIVERLVNLDTERRTTALTLLYKLRTAAVEDLSTLGDSEAQQNWDDVLESRDTPNDVRALVHGLIQLTDDEFTMIVTYMNEKTVSGKHQASSSANGPTDAPQLHPTGLAGTLSELDSYVEMTRNLATDHQEKVAKRLKSVRDAIEQGVNDGQDVTQLEEIFDRLEREFWEQYLHHPTDTTVKTETE</sequence>
<feature type="compositionally biased region" description="Polar residues" evidence="1">
    <location>
        <begin position="96"/>
        <end position="106"/>
    </location>
</feature>
<reference evidence="2 3" key="1">
    <citation type="journal article" date="2017" name="Genome Announc.">
        <title>Genome sequence of the saprophytic ascomycete Epicoccum nigrum ICMP 19927 strain isolated from New Zealand.</title>
        <authorList>
            <person name="Fokin M."/>
            <person name="Fleetwood D."/>
            <person name="Weir B.S."/>
            <person name="Villas-Boas S.G."/>
        </authorList>
    </citation>
    <scope>NUCLEOTIDE SEQUENCE [LARGE SCALE GENOMIC DNA]</scope>
    <source>
        <strain evidence="2 3">ICMP 19927</strain>
    </source>
</reference>
<dbReference type="Proteomes" id="UP000193240">
    <property type="component" value="Unassembled WGS sequence"/>
</dbReference>
<dbReference type="EMBL" id="KZ107845">
    <property type="protein sequence ID" value="OSS48978.1"/>
    <property type="molecule type" value="Genomic_DNA"/>
</dbReference>
<feature type="region of interest" description="Disordered" evidence="1">
    <location>
        <begin position="96"/>
        <end position="118"/>
    </location>
</feature>
<gene>
    <name evidence="2" type="ORF">B5807_07165</name>
</gene>
<evidence type="ECO:0000313" key="2">
    <source>
        <dbReference type="EMBL" id="OSS48978.1"/>
    </source>
</evidence>